<organism evidence="2 3">
    <name type="scientific">Rhodopirellula maiorica SM1</name>
    <dbReference type="NCBI Taxonomy" id="1265738"/>
    <lineage>
        <taxon>Bacteria</taxon>
        <taxon>Pseudomonadati</taxon>
        <taxon>Planctomycetota</taxon>
        <taxon>Planctomycetia</taxon>
        <taxon>Pirellulales</taxon>
        <taxon>Pirellulaceae</taxon>
        <taxon>Novipirellula</taxon>
    </lineage>
</organism>
<evidence type="ECO:0000313" key="2">
    <source>
        <dbReference type="EMBL" id="EMI21906.1"/>
    </source>
</evidence>
<gene>
    <name evidence="2" type="ORF">RMSM_01170</name>
</gene>
<proteinExistence type="predicted"/>
<name>M5RRS9_9BACT</name>
<reference evidence="2 3" key="1">
    <citation type="journal article" date="2013" name="Mar. Genomics">
        <title>Expression of sulfatases in Rhodopirellula baltica and the diversity of sulfatases in the genus Rhodopirellula.</title>
        <authorList>
            <person name="Wegner C.E."/>
            <person name="Richter-Heitmann T."/>
            <person name="Klindworth A."/>
            <person name="Klockow C."/>
            <person name="Richter M."/>
            <person name="Achstetter T."/>
            <person name="Glockner F.O."/>
            <person name="Harder J."/>
        </authorList>
    </citation>
    <scope>NUCLEOTIDE SEQUENCE [LARGE SCALE GENOMIC DNA]</scope>
    <source>
        <strain evidence="2 3">SM1</strain>
    </source>
</reference>
<accession>M5RRS9</accession>
<dbReference type="PATRIC" id="fig|1265738.3.peg.1165"/>
<protein>
    <submittedName>
        <fullName evidence="2">Uncharacterized protein</fullName>
    </submittedName>
</protein>
<evidence type="ECO:0000256" key="1">
    <source>
        <dbReference type="SAM" id="MobiDB-lite"/>
    </source>
</evidence>
<dbReference type="EMBL" id="ANOG01000176">
    <property type="protein sequence ID" value="EMI21906.1"/>
    <property type="molecule type" value="Genomic_DNA"/>
</dbReference>
<comment type="caution">
    <text evidence="2">The sequence shown here is derived from an EMBL/GenBank/DDBJ whole genome shotgun (WGS) entry which is preliminary data.</text>
</comment>
<keyword evidence="3" id="KW-1185">Reference proteome</keyword>
<dbReference type="AlphaFoldDB" id="M5RRS9"/>
<sequence length="286" mass="31307">MQATGLTRESVKNARRSLVDAGVVNGDDSDDRPGYISLVPVIEVTDAGDLIFGGAKRQKRYVGLPNMIFGSRGVGAKYDTCSYPKDSSLFESKENESNAIVADGTESLNLTKKEKQQTKVTSSQAQTAPAPKPKAQPAARPADPVSRVWLAYPERMRRSRGAIGDALIGAVRYLVACGTITIDQDGAPIDVSTERLAMDFISLRINEYAKSPEGQRGHIPEPAKWLKNQRYMDATASWQSYVSSDAVPVSRRVEVEYTREESDLARRRREVREEAEAKKAKAAAAA</sequence>
<feature type="region of interest" description="Disordered" evidence="1">
    <location>
        <begin position="101"/>
        <end position="143"/>
    </location>
</feature>
<dbReference type="Proteomes" id="UP000011991">
    <property type="component" value="Unassembled WGS sequence"/>
</dbReference>
<feature type="compositionally biased region" description="Basic and acidic residues" evidence="1">
    <location>
        <begin position="262"/>
        <end position="279"/>
    </location>
</feature>
<feature type="region of interest" description="Disordered" evidence="1">
    <location>
        <begin position="262"/>
        <end position="286"/>
    </location>
</feature>
<evidence type="ECO:0000313" key="3">
    <source>
        <dbReference type="Proteomes" id="UP000011991"/>
    </source>
</evidence>
<feature type="compositionally biased region" description="Low complexity" evidence="1">
    <location>
        <begin position="124"/>
        <end position="143"/>
    </location>
</feature>